<feature type="compositionally biased region" description="Low complexity" evidence="1">
    <location>
        <begin position="2707"/>
        <end position="2725"/>
    </location>
</feature>
<feature type="region of interest" description="Disordered" evidence="1">
    <location>
        <begin position="835"/>
        <end position="865"/>
    </location>
</feature>
<feature type="compositionally biased region" description="Low complexity" evidence="1">
    <location>
        <begin position="1125"/>
        <end position="1136"/>
    </location>
</feature>
<feature type="compositionally biased region" description="Basic and acidic residues" evidence="1">
    <location>
        <begin position="1645"/>
        <end position="1665"/>
    </location>
</feature>
<feature type="compositionally biased region" description="Basic and acidic residues" evidence="1">
    <location>
        <begin position="1368"/>
        <end position="1383"/>
    </location>
</feature>
<keyword evidence="3" id="KW-1185">Reference proteome</keyword>
<feature type="compositionally biased region" description="Basic and acidic residues" evidence="1">
    <location>
        <begin position="2235"/>
        <end position="2249"/>
    </location>
</feature>
<feature type="compositionally biased region" description="Basic and acidic residues" evidence="1">
    <location>
        <begin position="1945"/>
        <end position="1962"/>
    </location>
</feature>
<feature type="compositionally biased region" description="Basic and acidic residues" evidence="1">
    <location>
        <begin position="2062"/>
        <end position="2071"/>
    </location>
</feature>
<feature type="compositionally biased region" description="Polar residues" evidence="1">
    <location>
        <begin position="2172"/>
        <end position="2184"/>
    </location>
</feature>
<feature type="compositionally biased region" description="Basic and acidic residues" evidence="1">
    <location>
        <begin position="66"/>
        <end position="93"/>
    </location>
</feature>
<gene>
    <name evidence="2" type="ORF">FisN_30Lh088</name>
</gene>
<feature type="compositionally biased region" description="Polar residues" evidence="1">
    <location>
        <begin position="777"/>
        <end position="794"/>
    </location>
</feature>
<feature type="compositionally biased region" description="Polar residues" evidence="1">
    <location>
        <begin position="343"/>
        <end position="374"/>
    </location>
</feature>
<feature type="compositionally biased region" description="Polar residues" evidence="1">
    <location>
        <begin position="438"/>
        <end position="454"/>
    </location>
</feature>
<feature type="compositionally biased region" description="Low complexity" evidence="1">
    <location>
        <begin position="133"/>
        <end position="146"/>
    </location>
</feature>
<feature type="compositionally biased region" description="Polar residues" evidence="1">
    <location>
        <begin position="2680"/>
        <end position="2706"/>
    </location>
</feature>
<feature type="compositionally biased region" description="Basic and acidic residues" evidence="1">
    <location>
        <begin position="912"/>
        <end position="921"/>
    </location>
</feature>
<feature type="region of interest" description="Disordered" evidence="1">
    <location>
        <begin position="763"/>
        <end position="797"/>
    </location>
</feature>
<feature type="compositionally biased region" description="Low complexity" evidence="1">
    <location>
        <begin position="1295"/>
        <end position="1307"/>
    </location>
</feature>
<dbReference type="Proteomes" id="UP000198406">
    <property type="component" value="Unassembled WGS sequence"/>
</dbReference>
<feature type="compositionally biased region" description="Acidic residues" evidence="1">
    <location>
        <begin position="501"/>
        <end position="510"/>
    </location>
</feature>
<feature type="region of interest" description="Disordered" evidence="1">
    <location>
        <begin position="1054"/>
        <end position="1085"/>
    </location>
</feature>
<evidence type="ECO:0000313" key="2">
    <source>
        <dbReference type="EMBL" id="GAX13794.1"/>
    </source>
</evidence>
<feature type="region of interest" description="Disordered" evidence="1">
    <location>
        <begin position="1"/>
        <end position="390"/>
    </location>
</feature>
<feature type="compositionally biased region" description="Acidic residues" evidence="1">
    <location>
        <begin position="1749"/>
        <end position="1758"/>
    </location>
</feature>
<feature type="compositionally biased region" description="Basic and acidic residues" evidence="1">
    <location>
        <begin position="1450"/>
        <end position="1463"/>
    </location>
</feature>
<feature type="compositionally biased region" description="Acidic residues" evidence="1">
    <location>
        <begin position="1829"/>
        <end position="1853"/>
    </location>
</feature>
<feature type="compositionally biased region" description="Polar residues" evidence="1">
    <location>
        <begin position="606"/>
        <end position="620"/>
    </location>
</feature>
<feature type="compositionally biased region" description="Basic and acidic residues" evidence="1">
    <location>
        <begin position="326"/>
        <end position="340"/>
    </location>
</feature>
<feature type="compositionally biased region" description="Basic and acidic residues" evidence="1">
    <location>
        <begin position="216"/>
        <end position="225"/>
    </location>
</feature>
<name>A0A1Z5JIF8_FISSO</name>
<feature type="compositionally biased region" description="Polar residues" evidence="1">
    <location>
        <begin position="49"/>
        <end position="58"/>
    </location>
</feature>
<feature type="compositionally biased region" description="Polar residues" evidence="1">
    <location>
        <begin position="121"/>
        <end position="130"/>
    </location>
</feature>
<sequence>MPGKMRFIPPIDDYSILSEDTQDAGNGRIGDKNKPNHDNNLLIRKKYSGDQTSVSSAESDGEYCDEQSHHHISDHSSQSDDNRSYNDGGHRESSNNSYSDQSYSKESHSNMSDSGQERSMQEGSIDVSETTYDDSSGQEGQQYSGDDSQDSSHHMIDDNSLSSDKPIQEVEDNSQGSGDLYGDDDAGSGSSRGQDDDASNHADRESNHSRGRHRRRDDSSSHRDSQTQNSYSQDNSRRGSHRDDDSRNSQISRSDQDDIDDSLGRSVTGSLVRRNEKLEGNAQTDPFIEHDETSTHSQSQSPLTESSIASSKADSFMQVHATVQDDSAKPCDTKFSHAGHEVSNASNPQTTPLHVVSNSKDNQTRDILQSNTPSAEEADRGSDEEDDDEAALRNKLEKLVANVMPEQLGNLDFLLEQFADREEELITALREMAANPRYSASNFDSSFSVTSTEFPDSDEENPQDAPKDKDDDSENSGRDEMHGADPSEDDEEYHSESLSSECDDNEDENDGLVGGEEASEELWEEEDIEVSVSRSSGHDDDGNDNEMSYTEEEVDETLTREEDQENDASRLGDNSNTGDGDDDHGVVEDGSEEVSEDQQFYEKSRTTNVHNAQLTETSYSVEEVDETGIEEELIGEPSSRYVGGSNDVCDQHSDHEADGALDWMECLDKSQSSCYHGMRANASLDSRDQEEENRVDKITALQIRRPVEENQEHFEDFCESTQNFDMHANACHNEAEIEAGEKISQAENDGNEFRILGLKNEYDDVSDNPEEHDGTNKDASQTSLNVEQDRNNSFYGDLGEVDADFKSDISTSIDNNNTSKSSFYVNIGHQVESDIKDKVADEKSSESQGKNRDCDNNQNKKDRSRDCLSVLGDDKDCNGASQSKGEIVDREYEYVGAECNDASHSVYDGDMTGERHEEDHSGGSASAEDGESLLMKDNIEFNDLFRRDANAGHAYRNGPQLIYVIDNQNDSFNNFDDTRYDRKNGYAIEEGCSQGSQASASGTGSGLESGEMDETIEDYDLGLGNQTMGDEDIEYKHDSTKYSVAIVIEGGVESKSNRGSSCKRKNEDVDYNGTENSRDDAGNDKCMDFSNNKSQLSLDVKHYETHDGTYSEVSDRERCNESVDEINTNENDTENGGNNGFSDSSHCIDNAHDPAVSSETNIGIIVSYGVSEAGKEYADEEDFYNNRTQSFRNTSNVHVNDEGHRGNTANTSCSGLSQFSQSRGSAQHSEPDNDCQSNSSFPDDYHDDPNRVLYEDNDESRGSPCRLDGEDEYEDEDQGNIFGDGHYGLANDYYGSDGSNSSGSSHGRGSESESKFDNGSFADNDYRTAEGVDAEDDIAAHDGEFSNGFSLGRNVDPECDDVNDDLDRDGTGDEHKGESRDDERDAEDYGGDLSQYSQNVDKLHEWESEFNQESRNKRSFDYSAPEDGVVRGAGALGHDGDYSDGSHFGRNVDDECDDHVNDWDHDDEMYSDGEVLVRSHDHKKKDGGGENNAIDNESNDGSQASPSIESLHESEPQFIIHSQNNDSFADEGCDAPDCDGLGETNDASYRNGDYSDGSHSRREFGDEEDKCSESLHNKETCSNGQYSAHGGDENDADDYESNDGSQGSQNIDSIYESELQLNYSNIQSQNNDSFVGEGYDAPECVDLKDASDASDYIGDHSDRSRPNSVNDDYHDYDDDGDIDESSIGDGPSDRGDKLYDGVTGSHDDAALYEGSDGQSTGSGSDYDNDFDKDASFADYQTPASYAGDAEVEGVDDDYSTGSHVSRNADNEDGDYNDDRNSGDSYDGEEQYNESESEGDDNDADDYGGYGGSDRSQSSHNADSAHESTSEPESDSDQEESQEDVSFADEEDDTAYGGHSQEGKEVGGRNDSNSNKSYSGRYVSDEYYDYDQPDQDEHCNDRRLADHDEIQYNGSDGDENDSDDYKGNNGSNSSHSIDNLQESNSEVDHENQDDASFVEKDQGDYADGSDAGGREAAYDGDCNDGTFSGRDVDDEDNDYDDGREYDETNNDGVSDRSQYSRSSDSGHESKLVSVPDNDNQDDGSFGDVDKNTVYGSDAEGEEVLLRDGDYNDRSFSGCNVDEGDNDYYDGRDSDETDSDATGSYNGAEQESEPRDYDQENDANSYGGSDGSQCHEFESESEPDNDIQNEGSFADEEYNAAYGGDTEEPKDITSRSSDSGKASQFSHDAYVDAEGYDNNYDPDRAYGDDEGSDYYEDHFTDFKNDERSDRSQFSNEIEDRHKSQFKLENKGHSNGSFVAESQVGDDAGEREVANHTDGYRQGQRGRGNYDSEDEIAQNDNGEDRSLARKAILESGNSVEGSVNSYQDRSARGDDEDSETSHFSQYADDEAKIGYNDATHAIRKVDYEYEDDSSYGDDEHSEPRDNGYRDGSQPIDNDDRYGSDGKIGDDDRSRSESQSASSREDESSSAHYSEGLYARHLSPGFDHESEALRKDDERETLYENDSLYDDEDSPTESDDEKGVPNRHAGNKGSGSGFSRSRNESTASDQFSGSWKKSEHSEYVMDFSASQEARESLPETDTEFFPAFDDYERPIHPSPAAEREHNVPNQQIQTRAIAYGGEKRSEYDDAGYSEEDYDYEYEKDYEASVEHAPSSAVRNDVKASFNRQDDEWENEKSYFNKQSSMWGIPLKYVILMLMAAIAALTVAIIVLSLRGPDTRVVTISSNEETNSTQATTLRPTTADSLSQSPVASPTQTSSKSPAAPPTASIAPVVSGTNVFTSGDTVISTSREPIEGTASNLSEKLCVQYLSRSQGYENACFSTEYNRNGLALRCQIEFDGIACNLCEICFGTNSTTNLPFIGFEANCEGLQDDETTNTCTLLDSNNIQEVLVDDVFSGRDIWAFAGEPPSSAPPPPTPRPSSSTTATPTPNPAPTKCFTSKEELVNAVDLYLLGDTLEYLEVTYGDEIGNWCFSGIQDLSELFSSNRIRAAASFNADLSNWDVSSVTNFTSMFEGASRFNADLSSWTVSNATTTTKMFSQASSFSSDLSTWSVASVTDMSGMFSWASSFNADLSDWDVSRVQSMEQMFLSASAFNQDLSSWQLDSIRSMKEMFRGCRFFAQNLCIWGEQLEGRTDVDTTQMFSLTQCEETEEVDWELNPPGPFCFECNSQPSYFEWDSLLDTSTQELLELAAPSPHTNVFDRAAE</sequence>
<feature type="compositionally biased region" description="Acidic residues" evidence="1">
    <location>
        <begin position="1357"/>
        <end position="1367"/>
    </location>
</feature>
<feature type="compositionally biased region" description="Basic and acidic residues" evidence="1">
    <location>
        <begin position="1475"/>
        <end position="1488"/>
    </location>
</feature>
<protein>
    <submittedName>
        <fullName evidence="2">Uncharacterized protein</fullName>
    </submittedName>
</protein>
<feature type="compositionally biased region" description="Acidic residues" evidence="1">
    <location>
        <begin position="541"/>
        <end position="566"/>
    </location>
</feature>
<feature type="region of interest" description="Disordered" evidence="1">
    <location>
        <begin position="990"/>
        <end position="1010"/>
    </location>
</feature>
<feature type="compositionally biased region" description="Basic and acidic residues" evidence="1">
    <location>
        <begin position="2213"/>
        <end position="2228"/>
    </location>
</feature>
<feature type="compositionally biased region" description="Basic and acidic residues" evidence="1">
    <location>
        <begin position="1401"/>
        <end position="1420"/>
    </location>
</feature>
<feature type="compositionally biased region" description="Basic and acidic residues" evidence="1">
    <location>
        <begin position="1894"/>
        <end position="1909"/>
    </location>
</feature>
<evidence type="ECO:0000256" key="1">
    <source>
        <dbReference type="SAM" id="MobiDB-lite"/>
    </source>
</evidence>
<feature type="compositionally biased region" description="Basic and acidic residues" evidence="1">
    <location>
        <begin position="2374"/>
        <end position="2385"/>
    </location>
</feature>
<comment type="caution">
    <text evidence="2">The sequence shown here is derived from an EMBL/GenBank/DDBJ whole genome shotgun (WGS) entry which is preliminary data.</text>
</comment>
<feature type="compositionally biased region" description="Acidic residues" evidence="1">
    <location>
        <begin position="1674"/>
        <end position="1686"/>
    </location>
</feature>
<feature type="region of interest" description="Disordered" evidence="1">
    <location>
        <begin position="2680"/>
        <end position="2725"/>
    </location>
</feature>
<feature type="compositionally biased region" description="Polar residues" evidence="1">
    <location>
        <begin position="2493"/>
        <end position="2511"/>
    </location>
</feature>
<accession>A0A1Z5JIF8</accession>
<feature type="compositionally biased region" description="Basic and acidic residues" evidence="1">
    <location>
        <begin position="235"/>
        <end position="247"/>
    </location>
</feature>
<feature type="region of interest" description="Disordered" evidence="1">
    <location>
        <begin position="909"/>
        <end position="932"/>
    </location>
</feature>
<feature type="compositionally biased region" description="Polar residues" evidence="1">
    <location>
        <begin position="295"/>
        <end position="313"/>
    </location>
</feature>
<feature type="compositionally biased region" description="Low complexity" evidence="1">
    <location>
        <begin position="991"/>
        <end position="1002"/>
    </location>
</feature>
<feature type="compositionally biased region" description="Polar residues" evidence="1">
    <location>
        <begin position="2312"/>
        <end position="2325"/>
    </location>
</feature>
<feature type="compositionally biased region" description="Basic and acidic residues" evidence="1">
    <location>
        <begin position="1691"/>
        <end position="1709"/>
    </location>
</feature>
<feature type="compositionally biased region" description="Polar residues" evidence="1">
    <location>
        <begin position="2098"/>
        <end position="2107"/>
    </location>
</feature>
<feature type="compositionally biased region" description="Basic and acidic residues" evidence="1">
    <location>
        <begin position="2442"/>
        <end position="2458"/>
    </location>
</feature>
<dbReference type="InParanoid" id="A0A1Z5JIF8"/>
<feature type="compositionally biased region" description="Polar residues" evidence="1">
    <location>
        <begin position="1493"/>
        <end position="1508"/>
    </location>
</feature>
<feature type="compositionally biased region" description="Acidic residues" evidence="1">
    <location>
        <begin position="1785"/>
        <end position="1805"/>
    </location>
</feature>
<dbReference type="Pfam" id="PF03382">
    <property type="entry name" value="DUF285"/>
    <property type="match status" value="1"/>
</dbReference>
<feature type="compositionally biased region" description="Basic and acidic residues" evidence="1">
    <location>
        <begin position="465"/>
        <end position="485"/>
    </location>
</feature>
<evidence type="ECO:0000313" key="3">
    <source>
        <dbReference type="Proteomes" id="UP000198406"/>
    </source>
</evidence>
<feature type="compositionally biased region" description="Basic and acidic residues" evidence="1">
    <location>
        <begin position="2265"/>
        <end position="2276"/>
    </location>
</feature>
<feature type="compositionally biased region" description="Acidic residues" evidence="1">
    <location>
        <begin position="1528"/>
        <end position="1537"/>
    </location>
</feature>
<feature type="region of interest" description="Disordered" evidence="1">
    <location>
        <begin position="1194"/>
        <end position="1616"/>
    </location>
</feature>
<feature type="compositionally biased region" description="Low complexity" evidence="1">
    <location>
        <begin position="1714"/>
        <end position="1725"/>
    </location>
</feature>
<feature type="compositionally biased region" description="Acidic residues" evidence="1">
    <location>
        <begin position="2463"/>
        <end position="2476"/>
    </location>
</feature>
<feature type="compositionally biased region" description="Acidic residues" evidence="1">
    <location>
        <begin position="1269"/>
        <end position="1278"/>
    </location>
</feature>
<feature type="compositionally biased region" description="Basic and acidic residues" evidence="1">
    <location>
        <begin position="1076"/>
        <end position="1085"/>
    </location>
</feature>
<dbReference type="InterPro" id="IPR005046">
    <property type="entry name" value="DUF285"/>
</dbReference>
<feature type="region of interest" description="Disordered" evidence="1">
    <location>
        <begin position="435"/>
        <end position="627"/>
    </location>
</feature>
<feature type="compositionally biased region" description="Basic and acidic residues" evidence="1">
    <location>
        <begin position="193"/>
        <end position="208"/>
    </location>
</feature>
<feature type="region of interest" description="Disordered" evidence="1">
    <location>
        <begin position="1645"/>
        <end position="2515"/>
    </location>
</feature>
<feature type="compositionally biased region" description="Polar residues" evidence="1">
    <location>
        <begin position="1602"/>
        <end position="1612"/>
    </location>
</feature>
<dbReference type="EMBL" id="BDSP01000073">
    <property type="protein sequence ID" value="GAX13794.1"/>
    <property type="molecule type" value="Genomic_DNA"/>
</dbReference>
<feature type="compositionally biased region" description="Polar residues" evidence="1">
    <location>
        <begin position="1927"/>
        <end position="1943"/>
    </location>
</feature>
<proteinExistence type="predicted"/>
<feature type="compositionally biased region" description="Pro residues" evidence="1">
    <location>
        <begin position="2865"/>
        <end position="2874"/>
    </location>
</feature>
<feature type="region of interest" description="Disordered" evidence="1">
    <location>
        <begin position="1125"/>
        <end position="1154"/>
    </location>
</feature>
<feature type="region of interest" description="Disordered" evidence="1">
    <location>
        <begin position="2861"/>
        <end position="2892"/>
    </location>
</feature>
<feature type="compositionally biased region" description="Polar residues" evidence="1">
    <location>
        <begin position="1207"/>
        <end position="1241"/>
    </location>
</feature>
<organism evidence="2 3">
    <name type="scientific">Fistulifera solaris</name>
    <name type="common">Oleaginous diatom</name>
    <dbReference type="NCBI Taxonomy" id="1519565"/>
    <lineage>
        <taxon>Eukaryota</taxon>
        <taxon>Sar</taxon>
        <taxon>Stramenopiles</taxon>
        <taxon>Ochrophyta</taxon>
        <taxon>Bacillariophyta</taxon>
        <taxon>Bacillariophyceae</taxon>
        <taxon>Bacillariophycidae</taxon>
        <taxon>Naviculales</taxon>
        <taxon>Naviculaceae</taxon>
        <taxon>Fistulifera</taxon>
    </lineage>
</organism>
<reference evidence="2 3" key="1">
    <citation type="journal article" date="2015" name="Plant Cell">
        <title>Oil accumulation by the oleaginous diatom Fistulifera solaris as revealed by the genome and transcriptome.</title>
        <authorList>
            <person name="Tanaka T."/>
            <person name="Maeda Y."/>
            <person name="Veluchamy A."/>
            <person name="Tanaka M."/>
            <person name="Abida H."/>
            <person name="Marechal E."/>
            <person name="Bowler C."/>
            <person name="Muto M."/>
            <person name="Sunaga Y."/>
            <person name="Tanaka M."/>
            <person name="Yoshino T."/>
            <person name="Taniguchi T."/>
            <person name="Fukuda Y."/>
            <person name="Nemoto M."/>
            <person name="Matsumoto M."/>
            <person name="Wong P.S."/>
            <person name="Aburatani S."/>
            <person name="Fujibuchi W."/>
        </authorList>
    </citation>
    <scope>NUCLEOTIDE SEQUENCE [LARGE SCALE GENOMIC DNA]</scope>
    <source>
        <strain evidence="2 3">JPCC DA0580</strain>
    </source>
</reference>
<feature type="compositionally biased region" description="Acidic residues" evidence="1">
    <location>
        <begin position="517"/>
        <end position="529"/>
    </location>
</feature>
<feature type="compositionally biased region" description="Basic and acidic residues" evidence="1">
    <location>
        <begin position="2394"/>
        <end position="2412"/>
    </location>
</feature>
<feature type="compositionally biased region" description="Acidic residues" evidence="1">
    <location>
        <begin position="2137"/>
        <end position="2156"/>
    </location>
</feature>
<feature type="compositionally biased region" description="Basic and acidic residues" evidence="1">
    <location>
        <begin position="1243"/>
        <end position="1254"/>
    </location>
</feature>